<proteinExistence type="predicted"/>
<dbReference type="RefSeq" id="WP_087374197.1">
    <property type="nucleotide sequence ID" value="NZ_NFKK01000018.1"/>
</dbReference>
<comment type="caution">
    <text evidence="2">The sequence shown here is derived from an EMBL/GenBank/DDBJ whole genome shotgun (WGS) entry which is preliminary data.</text>
</comment>
<dbReference type="InterPro" id="IPR058365">
    <property type="entry name" value="DUF8052"/>
</dbReference>
<dbReference type="Proteomes" id="UP000195897">
    <property type="component" value="Unassembled WGS sequence"/>
</dbReference>
<organism evidence="2 3">
    <name type="scientific">Butyricicoccus pullicaecorum</name>
    <dbReference type="NCBI Taxonomy" id="501571"/>
    <lineage>
        <taxon>Bacteria</taxon>
        <taxon>Bacillati</taxon>
        <taxon>Bacillota</taxon>
        <taxon>Clostridia</taxon>
        <taxon>Eubacteriales</taxon>
        <taxon>Butyricicoccaceae</taxon>
        <taxon>Butyricicoccus</taxon>
    </lineage>
</organism>
<reference evidence="3" key="1">
    <citation type="submission" date="2017-04" db="EMBL/GenBank/DDBJ databases">
        <title>Function of individual gut microbiota members based on whole genome sequencing of pure cultures obtained from chicken caecum.</title>
        <authorList>
            <person name="Medvecky M."/>
            <person name="Cejkova D."/>
            <person name="Polansky O."/>
            <person name="Karasova D."/>
            <person name="Kubasova T."/>
            <person name="Cizek A."/>
            <person name="Rychlik I."/>
        </authorList>
    </citation>
    <scope>NUCLEOTIDE SEQUENCE [LARGE SCALE GENOMIC DNA]</scope>
    <source>
        <strain evidence="3">An180</strain>
    </source>
</reference>
<protein>
    <recommendedName>
        <fullName evidence="1">DUF8052 domain-containing protein</fullName>
    </recommendedName>
</protein>
<sequence length="177" mass="19934">MNTNTPVDFSVYFTKLRDNMENGLDDAFQSVHNVSVEGRLTALHAWFESYAEQKVLGLISVGASTLHSNEHRLLFSVPHLDKDTLEDWWQYALTLQKNLVKADPHHLFTLISVVLVCRECDPAALRRLRRYASEVNYRAPESGWSSIRLAVVDASSGKIHANRLGAPLVNLLRPALP</sequence>
<feature type="domain" description="DUF8052" evidence="1">
    <location>
        <begin position="17"/>
        <end position="172"/>
    </location>
</feature>
<dbReference type="AlphaFoldDB" id="A0A1Y4L4L4"/>
<dbReference type="EMBL" id="NFKK01000018">
    <property type="protein sequence ID" value="OUP51725.1"/>
    <property type="molecule type" value="Genomic_DNA"/>
</dbReference>
<evidence type="ECO:0000259" key="1">
    <source>
        <dbReference type="Pfam" id="PF26226"/>
    </source>
</evidence>
<evidence type="ECO:0000313" key="3">
    <source>
        <dbReference type="Proteomes" id="UP000195897"/>
    </source>
</evidence>
<name>A0A1Y4L4L4_9FIRM</name>
<gene>
    <name evidence="2" type="ORF">B5F17_12115</name>
</gene>
<dbReference type="Pfam" id="PF26226">
    <property type="entry name" value="DUF8052"/>
    <property type="match status" value="1"/>
</dbReference>
<accession>A0A1Y4L4L4</accession>
<evidence type="ECO:0000313" key="2">
    <source>
        <dbReference type="EMBL" id="OUP51725.1"/>
    </source>
</evidence>